<evidence type="ECO:0000256" key="1">
    <source>
        <dbReference type="SAM" id="MobiDB-lite"/>
    </source>
</evidence>
<reference evidence="2 3" key="1">
    <citation type="submission" date="2024-08" db="EMBL/GenBank/DDBJ databases">
        <authorList>
            <person name="Lu H."/>
        </authorList>
    </citation>
    <scope>NUCLEOTIDE SEQUENCE [LARGE SCALE GENOMIC DNA]</scope>
    <source>
        <strain evidence="2 3">DXS20W</strain>
    </source>
</reference>
<comment type="caution">
    <text evidence="2">The sequence shown here is derived from an EMBL/GenBank/DDBJ whole genome shotgun (WGS) entry which is preliminary data.</text>
</comment>
<keyword evidence="3" id="KW-1185">Reference proteome</keyword>
<protein>
    <submittedName>
        <fullName evidence="2">Uncharacterized protein</fullName>
    </submittedName>
</protein>
<proteinExistence type="predicted"/>
<accession>A0ABW7GK27</accession>
<dbReference type="Proteomes" id="UP001606302">
    <property type="component" value="Unassembled WGS sequence"/>
</dbReference>
<sequence>MLTTFRLQQKELAQLMGVDVDRVKSLVLSRAKSLRREEVNNLLHTLPIQRAWLEDGVGEAMTGEAYELRLGDGKVIASEPDAATYASPQRERVASQDVPLPPMSPGMKRASDATLLLRCVQATENELRQRRLELEHSRVMRLYWAVFEMSRQAGQVNVAAIGPLIELAAA</sequence>
<dbReference type="RefSeq" id="WP_394511134.1">
    <property type="nucleotide sequence ID" value="NZ_JBIGHX010000003.1"/>
</dbReference>
<gene>
    <name evidence="2" type="ORF">ACG04Q_11885</name>
</gene>
<feature type="region of interest" description="Disordered" evidence="1">
    <location>
        <begin position="86"/>
        <end position="105"/>
    </location>
</feature>
<evidence type="ECO:0000313" key="2">
    <source>
        <dbReference type="EMBL" id="MFG6462271.1"/>
    </source>
</evidence>
<name>A0ABW7GK27_9BURK</name>
<dbReference type="EMBL" id="JBIGHX010000003">
    <property type="protein sequence ID" value="MFG6462271.1"/>
    <property type="molecule type" value="Genomic_DNA"/>
</dbReference>
<organism evidence="2 3">
    <name type="scientific">Pelomonas lactea</name>
    <dbReference type="NCBI Taxonomy" id="3299030"/>
    <lineage>
        <taxon>Bacteria</taxon>
        <taxon>Pseudomonadati</taxon>
        <taxon>Pseudomonadota</taxon>
        <taxon>Betaproteobacteria</taxon>
        <taxon>Burkholderiales</taxon>
        <taxon>Sphaerotilaceae</taxon>
        <taxon>Roseateles</taxon>
    </lineage>
</organism>
<evidence type="ECO:0000313" key="3">
    <source>
        <dbReference type="Proteomes" id="UP001606302"/>
    </source>
</evidence>